<organism evidence="3 7">
    <name type="scientific">Polarella glacialis</name>
    <name type="common">Dinoflagellate</name>
    <dbReference type="NCBI Taxonomy" id="89957"/>
    <lineage>
        <taxon>Eukaryota</taxon>
        <taxon>Sar</taxon>
        <taxon>Alveolata</taxon>
        <taxon>Dinophyceae</taxon>
        <taxon>Suessiales</taxon>
        <taxon>Suessiaceae</taxon>
        <taxon>Polarella</taxon>
    </lineage>
</organism>
<accession>A0A813EE93</accession>
<feature type="region of interest" description="Disordered" evidence="1">
    <location>
        <begin position="1"/>
        <end position="26"/>
    </location>
</feature>
<dbReference type="EMBL" id="CAJNNW010002529">
    <property type="protein sequence ID" value="CAE8644340.1"/>
    <property type="molecule type" value="Genomic_DNA"/>
</dbReference>
<sequence length="114" mass="12811">SQLEKLDSVEVPPSKPSFITADAGPPVCPARHQIGGSMTDMDKELRPWNDRWSCGMANLNDGLHPLHRAGFATPSLFETAPSQNWRRYQDMEVEHGVWKSIKTKRPCRFPPLGV</sequence>
<comment type="caution">
    <text evidence="3">The sequence shown here is derived from an EMBL/GenBank/DDBJ whole genome shotgun (WGS) entry which is preliminary data.</text>
</comment>
<evidence type="ECO:0000313" key="7">
    <source>
        <dbReference type="Proteomes" id="UP000654075"/>
    </source>
</evidence>
<dbReference type="OrthoDB" id="435257at2759"/>
<evidence type="ECO:0000313" key="6">
    <source>
        <dbReference type="EMBL" id="CAE8648353.1"/>
    </source>
</evidence>
<dbReference type="Proteomes" id="UP000654075">
    <property type="component" value="Unassembled WGS sequence"/>
</dbReference>
<evidence type="ECO:0000256" key="1">
    <source>
        <dbReference type="SAM" id="MobiDB-lite"/>
    </source>
</evidence>
<evidence type="ECO:0000313" key="3">
    <source>
        <dbReference type="EMBL" id="CAE8599465.1"/>
    </source>
</evidence>
<proteinExistence type="predicted"/>
<protein>
    <submittedName>
        <fullName evidence="3">Uncharacterized protein</fullName>
    </submittedName>
</protein>
<dbReference type="EMBL" id="CAJNNW010005923">
    <property type="protein sequence ID" value="CAE8647857.1"/>
    <property type="molecule type" value="Genomic_DNA"/>
</dbReference>
<gene>
    <name evidence="2" type="ORF">PGLA1383_LOCUS17669</name>
    <name evidence="3" type="ORF">PGLA1383_LOCUS17812</name>
    <name evidence="4" type="ORF">PGLA2088_LOCUS2977</name>
    <name evidence="5" type="ORF">PGLA2088_LOCUS6043</name>
    <name evidence="6" type="ORF">PGLA2088_LOCUS6497</name>
</gene>
<dbReference type="Proteomes" id="UP000626109">
    <property type="component" value="Unassembled WGS sequence"/>
</dbReference>
<name>A0A813EE93_POLGL</name>
<dbReference type="EMBL" id="CAJNNV010010983">
    <property type="protein sequence ID" value="CAE8599313.1"/>
    <property type="molecule type" value="Genomic_DNA"/>
</dbReference>
<dbReference type="EMBL" id="CAJNNW010006496">
    <property type="protein sequence ID" value="CAE8648353.1"/>
    <property type="molecule type" value="Genomic_DNA"/>
</dbReference>
<evidence type="ECO:0000313" key="2">
    <source>
        <dbReference type="EMBL" id="CAE8599313.1"/>
    </source>
</evidence>
<dbReference type="AlphaFoldDB" id="A0A813EE93"/>
<evidence type="ECO:0000313" key="5">
    <source>
        <dbReference type="EMBL" id="CAE8647857.1"/>
    </source>
</evidence>
<evidence type="ECO:0000313" key="4">
    <source>
        <dbReference type="EMBL" id="CAE8644340.1"/>
    </source>
</evidence>
<feature type="non-terminal residue" evidence="3">
    <location>
        <position position="114"/>
    </location>
</feature>
<dbReference type="EMBL" id="CAJNNV010011147">
    <property type="protein sequence ID" value="CAE8599465.1"/>
    <property type="molecule type" value="Genomic_DNA"/>
</dbReference>
<reference evidence="3" key="1">
    <citation type="submission" date="2021-02" db="EMBL/GenBank/DDBJ databases">
        <authorList>
            <person name="Dougan E. K."/>
            <person name="Rhodes N."/>
            <person name="Thang M."/>
            <person name="Chan C."/>
        </authorList>
    </citation>
    <scope>NUCLEOTIDE SEQUENCE</scope>
</reference>
<keyword evidence="7" id="KW-1185">Reference proteome</keyword>